<evidence type="ECO:0000256" key="2">
    <source>
        <dbReference type="ARBA" id="ARBA00071116"/>
    </source>
</evidence>
<gene>
    <name evidence="5" type="ORF">PVAP13_9NG350500</name>
</gene>
<feature type="compositionally biased region" description="Basic residues" evidence="3">
    <location>
        <begin position="461"/>
        <end position="472"/>
    </location>
</feature>
<accession>A0A8T0MVC4</accession>
<sequence length="489" mass="53562">MCWSDHGSAAARRLLIRWRSTRAVRGGAHPQQNLLSPHRGLANRLREGTLYNLHPPSVALPSQHHRSSPRTHNPLDRLAGRSPSSAAAAMVLEATMICVDNSEWMRNGDYCPSRFAQQSDAVAIICNAKLQANRESSVGVLAMAGRGVSVIVTPTSDIGKVLARMHGSGLQIGGEANLTVAIQVAQLALENRQNKQQQQQRIIVFVGSPVIDDRDVLEAIGKKLKKNNVALDVVDFGESEGEKPEKLEALVAAVSSGGNSHIIHVLPGEDFLSNVILCSPILAEDQESVIAAAGFEFGVDPNVDPELALAFQVFIEEERARQEDAAEESSETKSTCQSLTLNDDIVMADAESEPNQYTEDKRNLQTGEEDQLLQQAYAMLIEDGNHGTLRLLGADEVELVLQTSVQEEETGSLSDMSEVFGDQPFVQSVTYALPGIDLNDISNKDLREWHDLLIGPSEAKKQRKKHKKKQHKKREDEEKKDEPAGDKSQ</sequence>
<dbReference type="AlphaFoldDB" id="A0A8T0MVC4"/>
<dbReference type="Pfam" id="PF13519">
    <property type="entry name" value="VWA_2"/>
    <property type="match status" value="1"/>
</dbReference>
<dbReference type="EMBL" id="CM029054">
    <property type="protein sequence ID" value="KAG2538736.1"/>
    <property type="molecule type" value="Genomic_DNA"/>
</dbReference>
<evidence type="ECO:0000256" key="1">
    <source>
        <dbReference type="ARBA" id="ARBA00044341"/>
    </source>
</evidence>
<dbReference type="GO" id="GO:0005829">
    <property type="term" value="C:cytosol"/>
    <property type="evidence" value="ECO:0007669"/>
    <property type="project" value="TreeGrafter"/>
</dbReference>
<name>A0A8T0MVC4_PANVG</name>
<reference evidence="5 6" key="1">
    <citation type="submission" date="2020-05" db="EMBL/GenBank/DDBJ databases">
        <title>WGS assembly of Panicum virgatum.</title>
        <authorList>
            <person name="Lovell J.T."/>
            <person name="Jenkins J."/>
            <person name="Shu S."/>
            <person name="Juenger T.E."/>
            <person name="Schmutz J."/>
        </authorList>
    </citation>
    <scope>NUCLEOTIDE SEQUENCE [LARGE SCALE GENOMIC DNA]</scope>
    <source>
        <strain evidence="6">cv. AP13</strain>
    </source>
</reference>
<dbReference type="GO" id="GO:0005634">
    <property type="term" value="C:nucleus"/>
    <property type="evidence" value="ECO:0007669"/>
    <property type="project" value="TreeGrafter"/>
</dbReference>
<feature type="region of interest" description="Disordered" evidence="3">
    <location>
        <begin position="453"/>
        <end position="489"/>
    </location>
</feature>
<evidence type="ECO:0000313" key="6">
    <source>
        <dbReference type="Proteomes" id="UP000823388"/>
    </source>
</evidence>
<evidence type="ECO:0000313" key="5">
    <source>
        <dbReference type="EMBL" id="KAG2538736.1"/>
    </source>
</evidence>
<dbReference type="Proteomes" id="UP000823388">
    <property type="component" value="Chromosome 9N"/>
</dbReference>
<dbReference type="InterPro" id="IPR002035">
    <property type="entry name" value="VWF_A"/>
</dbReference>
<protein>
    <recommendedName>
        <fullName evidence="2">26S proteasome non-ATPase regulatory subunit 4 homolog</fullName>
    </recommendedName>
    <alternativeName>
        <fullName evidence="1">26S proteasome regulatory subunit RPN10</fullName>
    </alternativeName>
</protein>
<organism evidence="5 6">
    <name type="scientific">Panicum virgatum</name>
    <name type="common">Blackwell switchgrass</name>
    <dbReference type="NCBI Taxonomy" id="38727"/>
    <lineage>
        <taxon>Eukaryota</taxon>
        <taxon>Viridiplantae</taxon>
        <taxon>Streptophyta</taxon>
        <taxon>Embryophyta</taxon>
        <taxon>Tracheophyta</taxon>
        <taxon>Spermatophyta</taxon>
        <taxon>Magnoliopsida</taxon>
        <taxon>Liliopsida</taxon>
        <taxon>Poales</taxon>
        <taxon>Poaceae</taxon>
        <taxon>PACMAD clade</taxon>
        <taxon>Panicoideae</taxon>
        <taxon>Panicodae</taxon>
        <taxon>Paniceae</taxon>
        <taxon>Panicinae</taxon>
        <taxon>Panicum</taxon>
        <taxon>Panicum sect. Hiantes</taxon>
    </lineage>
</organism>
<keyword evidence="6" id="KW-1185">Reference proteome</keyword>
<feature type="compositionally biased region" description="Basic and acidic residues" evidence="3">
    <location>
        <begin position="473"/>
        <end position="489"/>
    </location>
</feature>
<dbReference type="InterPro" id="IPR027040">
    <property type="entry name" value="PSMD4"/>
</dbReference>
<dbReference type="GO" id="GO:0043161">
    <property type="term" value="P:proteasome-mediated ubiquitin-dependent protein catabolic process"/>
    <property type="evidence" value="ECO:0007669"/>
    <property type="project" value="TreeGrafter"/>
</dbReference>
<dbReference type="PROSITE" id="PS50234">
    <property type="entry name" value="VWFA"/>
    <property type="match status" value="1"/>
</dbReference>
<dbReference type="FunFam" id="3.40.50.410:FF:000005">
    <property type="entry name" value="26S proteasome non-ATPase regulatory subunit 4"/>
    <property type="match status" value="1"/>
</dbReference>
<evidence type="ECO:0000256" key="3">
    <source>
        <dbReference type="SAM" id="MobiDB-lite"/>
    </source>
</evidence>
<feature type="region of interest" description="Disordered" evidence="3">
    <location>
        <begin position="53"/>
        <end position="81"/>
    </location>
</feature>
<evidence type="ECO:0000259" key="4">
    <source>
        <dbReference type="PROSITE" id="PS50234"/>
    </source>
</evidence>
<dbReference type="InterPro" id="IPR036465">
    <property type="entry name" value="vWFA_dom_sf"/>
</dbReference>
<dbReference type="PANTHER" id="PTHR10223">
    <property type="entry name" value="26S PROTEASOME NON-ATPASE REGULATORY SUBUNIT 4"/>
    <property type="match status" value="1"/>
</dbReference>
<dbReference type="SUPFAM" id="SSF53300">
    <property type="entry name" value="vWA-like"/>
    <property type="match status" value="1"/>
</dbReference>
<dbReference type="GO" id="GO:0008540">
    <property type="term" value="C:proteasome regulatory particle, base subcomplex"/>
    <property type="evidence" value="ECO:0007669"/>
    <property type="project" value="TreeGrafter"/>
</dbReference>
<dbReference type="Gene3D" id="3.40.50.410">
    <property type="entry name" value="von Willebrand factor, type A domain"/>
    <property type="match status" value="1"/>
</dbReference>
<comment type="caution">
    <text evidence="5">The sequence shown here is derived from an EMBL/GenBank/DDBJ whole genome shotgun (WGS) entry which is preliminary data.</text>
</comment>
<dbReference type="GO" id="GO:0031593">
    <property type="term" value="F:polyubiquitin modification-dependent protein binding"/>
    <property type="evidence" value="ECO:0007669"/>
    <property type="project" value="TreeGrafter"/>
</dbReference>
<dbReference type="SMART" id="SM00327">
    <property type="entry name" value="VWA"/>
    <property type="match status" value="1"/>
</dbReference>
<dbReference type="PANTHER" id="PTHR10223:SF0">
    <property type="entry name" value="26S PROTEASOME NON-ATPASE REGULATORY SUBUNIT 4"/>
    <property type="match status" value="1"/>
</dbReference>
<feature type="domain" description="VWFA" evidence="4">
    <location>
        <begin position="94"/>
        <end position="281"/>
    </location>
</feature>
<proteinExistence type="predicted"/>
<dbReference type="Gene3D" id="1.10.287.3990">
    <property type="match status" value="1"/>
</dbReference>